<dbReference type="Proteomes" id="UP000515922">
    <property type="component" value="Segment"/>
</dbReference>
<gene>
    <name evidence="1" type="ORF">HUN41_00188</name>
</gene>
<evidence type="ECO:0000313" key="2">
    <source>
        <dbReference type="Proteomes" id="UP000515922"/>
    </source>
</evidence>
<dbReference type="GO" id="GO:0003676">
    <property type="term" value="F:nucleic acid binding"/>
    <property type="evidence" value="ECO:0007669"/>
    <property type="project" value="InterPro"/>
</dbReference>
<protein>
    <submittedName>
        <fullName evidence="1">Exonuclease</fullName>
    </submittedName>
</protein>
<keyword evidence="1" id="KW-0269">Exonuclease</keyword>
<evidence type="ECO:0000313" key="1">
    <source>
        <dbReference type="EMBL" id="QMP84281.1"/>
    </source>
</evidence>
<sequence length="183" mass="22070">MKIWYDTEFVERGRGRSIDIISIGAVREDDEEFYRISDDLRVIRRAMKNEWMRENVLPYLPLIYSPMGRPLWDEDHPDFKYVKSIKEIAQEWNVYVTERIVTDFDRPELWAYYGAYDHVVMAQMYGTMMGLPKGMPMYTMDIKQRWHNEGKPELPKQTDGEHKAIDDARWNRVAYEYIDNRNE</sequence>
<proteinExistence type="predicted"/>
<reference evidence="1 2" key="1">
    <citation type="submission" date="2020-07" db="EMBL/GenBank/DDBJ databases">
        <title>Streptomyces phage Genome sequencing and assembly.</title>
        <authorList>
            <person name="Sharma V."/>
            <person name="Hardy A."/>
            <person name="Frunzke J."/>
        </authorList>
    </citation>
    <scope>NUCLEOTIDE SEQUENCE [LARGE SCALE GENOMIC DNA]</scope>
</reference>
<keyword evidence="1" id="KW-0540">Nuclease</keyword>
<dbReference type="Gene3D" id="3.30.420.10">
    <property type="entry name" value="Ribonuclease H-like superfamily/Ribonuclease H"/>
    <property type="match status" value="1"/>
</dbReference>
<accession>A0A7G4AW91</accession>
<dbReference type="EMBL" id="MT711976">
    <property type="protein sequence ID" value="QMP84281.1"/>
    <property type="molecule type" value="Genomic_DNA"/>
</dbReference>
<keyword evidence="1" id="KW-0378">Hydrolase</keyword>
<organism evidence="1 2">
    <name type="scientific">Streptomyces phage Coruscant</name>
    <dbReference type="NCBI Taxonomy" id="2739834"/>
    <lineage>
        <taxon>Viruses</taxon>
        <taxon>Duplodnaviria</taxon>
        <taxon>Heunggongvirae</taxon>
        <taxon>Uroviricota</taxon>
        <taxon>Caudoviricetes</taxon>
        <taxon>Stanwilliamsviridae</taxon>
        <taxon>Boydwoodruffvirinae</taxon>
        <taxon>Coruscantvirus</taxon>
        <taxon>Coruscantvirus coruscant</taxon>
    </lineage>
</organism>
<name>A0A7G4AW91_9CAUD</name>
<dbReference type="GO" id="GO:0004527">
    <property type="term" value="F:exonuclease activity"/>
    <property type="evidence" value="ECO:0007669"/>
    <property type="project" value="UniProtKB-KW"/>
</dbReference>
<keyword evidence="2" id="KW-1185">Reference proteome</keyword>
<dbReference type="InterPro" id="IPR036397">
    <property type="entry name" value="RNaseH_sf"/>
</dbReference>